<dbReference type="Proteomes" id="UP000243255">
    <property type="component" value="Unassembled WGS sequence"/>
</dbReference>
<reference evidence="2" key="1">
    <citation type="submission" date="2016-11" db="EMBL/GenBank/DDBJ databases">
        <authorList>
            <person name="Varghese N."/>
            <person name="Submissions S."/>
        </authorList>
    </citation>
    <scope>NUCLEOTIDE SEQUENCE [LARGE SCALE GENOMIC DNA]</scope>
    <source>
        <strain evidence="2">DSM 2635</strain>
    </source>
</reference>
<dbReference type="RefSeq" id="WP_242948887.1">
    <property type="nucleotide sequence ID" value="NZ_BAABCH010000072.1"/>
</dbReference>
<dbReference type="EMBL" id="FQWX01000048">
    <property type="protein sequence ID" value="SHH42871.1"/>
    <property type="molecule type" value="Genomic_DNA"/>
</dbReference>
<sequence length="90" mass="10497">MKGIINEDRERFLSIIIFSSTKDKIHIKLPMEFAKKIIKNDSLDFFNDEEDIINSKKLTELVVSAFNYDLEGEVAYLETRRGDTIKVIIE</sequence>
<proteinExistence type="predicted"/>
<gene>
    <name evidence="1" type="ORF">SAMN04488530_1484</name>
</gene>
<accession>A0A1M5SWC5</accession>
<name>A0A1M5SWC5_9FIRM</name>
<dbReference type="AlphaFoldDB" id="A0A1M5SWC5"/>
<dbReference type="STRING" id="1121321.SAMN04488530_1484"/>
<evidence type="ECO:0000313" key="2">
    <source>
        <dbReference type="Proteomes" id="UP000243255"/>
    </source>
</evidence>
<keyword evidence="2" id="KW-1185">Reference proteome</keyword>
<protein>
    <submittedName>
        <fullName evidence="1">Uncharacterized protein</fullName>
    </submittedName>
</protein>
<organism evidence="1 2">
    <name type="scientific">Asaccharospora irregularis DSM 2635</name>
    <dbReference type="NCBI Taxonomy" id="1121321"/>
    <lineage>
        <taxon>Bacteria</taxon>
        <taxon>Bacillati</taxon>
        <taxon>Bacillota</taxon>
        <taxon>Clostridia</taxon>
        <taxon>Peptostreptococcales</taxon>
        <taxon>Peptostreptococcaceae</taxon>
        <taxon>Asaccharospora</taxon>
    </lineage>
</organism>
<evidence type="ECO:0000313" key="1">
    <source>
        <dbReference type="EMBL" id="SHH42871.1"/>
    </source>
</evidence>